<dbReference type="AlphaFoldDB" id="A0A147BJS0"/>
<evidence type="ECO:0000256" key="6">
    <source>
        <dbReference type="ARBA" id="ARBA00022801"/>
    </source>
</evidence>
<feature type="non-terminal residue" evidence="11">
    <location>
        <position position="1"/>
    </location>
</feature>
<dbReference type="Gene3D" id="3.30.70.270">
    <property type="match status" value="2"/>
</dbReference>
<dbReference type="InterPro" id="IPR021109">
    <property type="entry name" value="Peptidase_aspartic_dom_sf"/>
</dbReference>
<dbReference type="PANTHER" id="PTHR37984">
    <property type="entry name" value="PROTEIN CBG26694"/>
    <property type="match status" value="1"/>
</dbReference>
<feature type="domain" description="Integrase catalytic" evidence="10">
    <location>
        <begin position="792"/>
        <end position="942"/>
    </location>
</feature>
<evidence type="ECO:0000256" key="8">
    <source>
        <dbReference type="SAM" id="MobiDB-lite"/>
    </source>
</evidence>
<feature type="compositionally biased region" description="Basic and acidic residues" evidence="8">
    <location>
        <begin position="955"/>
        <end position="966"/>
    </location>
</feature>
<keyword evidence="3" id="KW-0548">Nucleotidyltransferase</keyword>
<feature type="compositionally biased region" description="Low complexity" evidence="8">
    <location>
        <begin position="1078"/>
        <end position="1098"/>
    </location>
</feature>
<protein>
    <recommendedName>
        <fullName evidence="1">RNA-directed DNA polymerase</fullName>
        <ecNumber evidence="1">2.7.7.49</ecNumber>
    </recommendedName>
</protein>
<keyword evidence="4" id="KW-0540">Nuclease</keyword>
<sequence>KEKKKPGKASERPSDSERRPRGRNHQLTEATNPPDQDVYHVTPSVRRTGQPVEEVPVLQSLSTVSSVTPAVFADVAINGHALSMEVDSGSACTVISSETFRVLDLTTTKLRPSPLQLQSYTHERLDIMGTLEVDVTYKTREARLPLLVVKGTGTSLLGRDWFPALGIGLSGVKQLSEDRPLRQQPVSVVVAEFPEVFKEGLGKSKGLPVRIEVAPAATPRFLKARQVPVALRPRVEAAIDILVEQGVYQPVRNSRWSTPVVPVVKKNGKIRLCGDYKCTVNPALQWETYPLPTTEQLFANLAGCKVFSRLDLDQAYQQLTVDDETADLLTVNTHRGLFRVTRLPFGVATAIAIFQRYMEELLAGLPMVHVYLDDIIVGGRTEVEHHRNLRAVLNRIQEDGVRLSKDKCAFGVPEVVFLGYRIDSQGIYPTEEKVKALKEAPAPKDKQQLQSFLGLLNFYNRFLRGAAHTLEPLHRLLGKDSPWRWGPDEDQAFMNAKKLLESSAVLRHYDVHKPLVLACDASPYGLGFVLSHEDQPGLEAPVAYGSRTMTPTERNYSQTDREALAVVSGVKKFHQYLYGRHFRIYTDHKPLLGLLHHSKPIPAVLSPRLLRWNLLLRQYDYELVYRPGRQMGNADSFSRLPLPTKDFQPPPLEDVLLLEAAPEVPVDAERIARLTKQDPKLSRVLRWIKHGWPDEKPSEEFQPYYVRRDELSAYRDCILWGSRVVVPPSLRPEILKILHSAHPGMVRMKGLARGYVWWPGLDKGIEEQVRTCATCQVTRDSPPQAPVHPWECSSRPWSRLHVDFAGPFQGKTFFLVVDSYSKWLEVRITKSTSATTVVRELRRMFATHGLPDVVVSDNGPAFASEEFRTFLARNNIRQALVSPYHPSSNGQAERFVQDTKKALRRLRGADIDVCLTRFLFEQHILPSTSTGRSPAELMMSRQLRSALDSVHPDHQRYVEQRQEKHAQSSRTTREFCPGDSVFARSFALGRPRWIPAVVYSRSGPVSYQVKLQDGTSWKRHVDHIRRRTSDMPDIPDTRDRAPDSGDADPQETRDDAGSAAEHGTPGTSRTETEETPAEARVTPATAPGSPSPAAAQPTDSSESNSTPPTALRRSSRTTRHPAHLKEFV</sequence>
<dbReference type="Gene3D" id="3.10.10.10">
    <property type="entry name" value="HIV Type 1 Reverse Transcriptase, subunit A, domain 1"/>
    <property type="match status" value="1"/>
</dbReference>
<dbReference type="GO" id="GO:0042575">
    <property type="term" value="C:DNA polymerase complex"/>
    <property type="evidence" value="ECO:0007669"/>
    <property type="project" value="UniProtKB-ARBA"/>
</dbReference>
<dbReference type="InterPro" id="IPR036397">
    <property type="entry name" value="RNaseH_sf"/>
</dbReference>
<feature type="compositionally biased region" description="Polar residues" evidence="8">
    <location>
        <begin position="1099"/>
        <end position="1108"/>
    </location>
</feature>
<dbReference type="Pfam" id="PF17917">
    <property type="entry name" value="RT_RNaseH"/>
    <property type="match status" value="1"/>
</dbReference>
<evidence type="ECO:0000256" key="3">
    <source>
        <dbReference type="ARBA" id="ARBA00022695"/>
    </source>
</evidence>
<dbReference type="PANTHER" id="PTHR37984:SF12">
    <property type="entry name" value="RIBONUCLEASE H"/>
    <property type="match status" value="1"/>
</dbReference>
<dbReference type="InterPro" id="IPR043502">
    <property type="entry name" value="DNA/RNA_pol_sf"/>
</dbReference>
<dbReference type="GO" id="GO:0003964">
    <property type="term" value="F:RNA-directed DNA polymerase activity"/>
    <property type="evidence" value="ECO:0007669"/>
    <property type="project" value="UniProtKB-KW"/>
</dbReference>
<dbReference type="InterPro" id="IPR043128">
    <property type="entry name" value="Rev_trsase/Diguanyl_cyclase"/>
</dbReference>
<proteinExistence type="predicted"/>
<evidence type="ECO:0000256" key="4">
    <source>
        <dbReference type="ARBA" id="ARBA00022722"/>
    </source>
</evidence>
<dbReference type="CDD" id="cd01647">
    <property type="entry name" value="RT_LTR"/>
    <property type="match status" value="1"/>
</dbReference>
<evidence type="ECO:0000256" key="2">
    <source>
        <dbReference type="ARBA" id="ARBA00022679"/>
    </source>
</evidence>
<feature type="compositionally biased region" description="Polar residues" evidence="8">
    <location>
        <begin position="25"/>
        <end position="34"/>
    </location>
</feature>
<keyword evidence="2" id="KW-0808">Transferase</keyword>
<dbReference type="SUPFAM" id="SSF53098">
    <property type="entry name" value="Ribonuclease H-like"/>
    <property type="match status" value="1"/>
</dbReference>
<feature type="compositionally biased region" description="Basic residues" evidence="8">
    <location>
        <begin position="1113"/>
        <end position="1122"/>
    </location>
</feature>
<dbReference type="PROSITE" id="PS50878">
    <property type="entry name" value="RT_POL"/>
    <property type="match status" value="1"/>
</dbReference>
<dbReference type="InterPro" id="IPR041588">
    <property type="entry name" value="Integrase_H2C2"/>
</dbReference>
<evidence type="ECO:0000256" key="1">
    <source>
        <dbReference type="ARBA" id="ARBA00012493"/>
    </source>
</evidence>
<dbReference type="Pfam" id="PF00665">
    <property type="entry name" value="rve"/>
    <property type="match status" value="1"/>
</dbReference>
<dbReference type="Gene3D" id="3.30.420.10">
    <property type="entry name" value="Ribonuclease H-like superfamily/Ribonuclease H"/>
    <property type="match status" value="1"/>
</dbReference>
<evidence type="ECO:0000313" key="11">
    <source>
        <dbReference type="EMBL" id="JAR91037.1"/>
    </source>
</evidence>
<dbReference type="InterPro" id="IPR001584">
    <property type="entry name" value="Integrase_cat-core"/>
</dbReference>
<dbReference type="GO" id="GO:0015074">
    <property type="term" value="P:DNA integration"/>
    <property type="evidence" value="ECO:0007669"/>
    <property type="project" value="InterPro"/>
</dbReference>
<dbReference type="Gene3D" id="2.40.70.10">
    <property type="entry name" value="Acid Proteases"/>
    <property type="match status" value="1"/>
</dbReference>
<organism evidence="11">
    <name type="scientific">Ixodes ricinus</name>
    <name type="common">Common tick</name>
    <name type="synonym">Acarus ricinus</name>
    <dbReference type="NCBI Taxonomy" id="34613"/>
    <lineage>
        <taxon>Eukaryota</taxon>
        <taxon>Metazoa</taxon>
        <taxon>Ecdysozoa</taxon>
        <taxon>Arthropoda</taxon>
        <taxon>Chelicerata</taxon>
        <taxon>Arachnida</taxon>
        <taxon>Acari</taxon>
        <taxon>Parasitiformes</taxon>
        <taxon>Ixodida</taxon>
        <taxon>Ixodoidea</taxon>
        <taxon>Ixodidae</taxon>
        <taxon>Ixodinae</taxon>
        <taxon>Ixodes</taxon>
    </lineage>
</organism>
<feature type="region of interest" description="Disordered" evidence="8">
    <location>
        <begin position="955"/>
        <end position="975"/>
    </location>
</feature>
<dbReference type="PROSITE" id="PS50994">
    <property type="entry name" value="INTEGRASE"/>
    <property type="match status" value="1"/>
</dbReference>
<feature type="region of interest" description="Disordered" evidence="8">
    <location>
        <begin position="1"/>
        <end position="41"/>
    </location>
</feature>
<dbReference type="InterPro" id="IPR000477">
    <property type="entry name" value="RT_dom"/>
</dbReference>
<accession>A0A147BJS0</accession>
<dbReference type="Gene3D" id="1.10.340.70">
    <property type="match status" value="1"/>
</dbReference>
<evidence type="ECO:0000256" key="5">
    <source>
        <dbReference type="ARBA" id="ARBA00022759"/>
    </source>
</evidence>
<evidence type="ECO:0000256" key="7">
    <source>
        <dbReference type="ARBA" id="ARBA00022918"/>
    </source>
</evidence>
<feature type="domain" description="Reverse transcriptase" evidence="9">
    <location>
        <begin position="244"/>
        <end position="422"/>
    </location>
</feature>
<evidence type="ECO:0000259" key="9">
    <source>
        <dbReference type="PROSITE" id="PS50878"/>
    </source>
</evidence>
<feature type="region of interest" description="Disordered" evidence="8">
    <location>
        <begin position="1015"/>
        <end position="1128"/>
    </location>
</feature>
<reference evidence="11" key="1">
    <citation type="journal article" date="2018" name="PLoS Negl. Trop. Dis.">
        <title>Sialome diversity of ticks revealed by RNAseq of single tick salivary glands.</title>
        <authorList>
            <person name="Perner J."/>
            <person name="Kropackova S."/>
            <person name="Kopacek P."/>
            <person name="Ribeiro J.M."/>
        </authorList>
    </citation>
    <scope>NUCLEOTIDE SEQUENCE</scope>
    <source>
        <strain evidence="11">Siblings of single egg batch collected in Ceske Budejovice</strain>
        <tissue evidence="11">Salivary glands</tissue>
    </source>
</reference>
<dbReference type="InterPro" id="IPR041373">
    <property type="entry name" value="RT_RNaseH"/>
</dbReference>
<dbReference type="FunFam" id="3.30.70.270:FF:000026">
    <property type="entry name" value="Transposon Ty3-G Gag-Pol polyprotein"/>
    <property type="match status" value="1"/>
</dbReference>
<dbReference type="FunFam" id="3.30.420.10:FF:000063">
    <property type="entry name" value="Retrovirus-related Pol polyprotein from transposon 297-like Protein"/>
    <property type="match status" value="1"/>
</dbReference>
<dbReference type="FunFam" id="3.10.20.370:FF:000001">
    <property type="entry name" value="Retrovirus-related Pol polyprotein from transposon 17.6-like protein"/>
    <property type="match status" value="1"/>
</dbReference>
<dbReference type="Pfam" id="PF17921">
    <property type="entry name" value="Integrase_H2C2"/>
    <property type="match status" value="1"/>
</dbReference>
<dbReference type="GO" id="GO:0016787">
    <property type="term" value="F:hydrolase activity"/>
    <property type="evidence" value="ECO:0007669"/>
    <property type="project" value="UniProtKB-KW"/>
</dbReference>
<feature type="compositionally biased region" description="Basic and acidic residues" evidence="8">
    <location>
        <begin position="1027"/>
        <end position="1043"/>
    </location>
</feature>
<dbReference type="SUPFAM" id="SSF56672">
    <property type="entry name" value="DNA/RNA polymerases"/>
    <property type="match status" value="1"/>
</dbReference>
<dbReference type="Pfam" id="PF00078">
    <property type="entry name" value="RVT_1"/>
    <property type="match status" value="1"/>
</dbReference>
<dbReference type="GO" id="GO:0003676">
    <property type="term" value="F:nucleic acid binding"/>
    <property type="evidence" value="ECO:0007669"/>
    <property type="project" value="InterPro"/>
</dbReference>
<dbReference type="GO" id="GO:0004519">
    <property type="term" value="F:endonuclease activity"/>
    <property type="evidence" value="ECO:0007669"/>
    <property type="project" value="UniProtKB-KW"/>
</dbReference>
<dbReference type="SUPFAM" id="SSF50630">
    <property type="entry name" value="Acid proteases"/>
    <property type="match status" value="1"/>
</dbReference>
<feature type="compositionally biased region" description="Basic residues" evidence="8">
    <location>
        <begin position="1017"/>
        <end position="1026"/>
    </location>
</feature>
<evidence type="ECO:0000259" key="10">
    <source>
        <dbReference type="PROSITE" id="PS50994"/>
    </source>
</evidence>
<dbReference type="FunFam" id="1.10.340.70:FF:000003">
    <property type="entry name" value="Protein CBG25708"/>
    <property type="match status" value="1"/>
</dbReference>
<dbReference type="CDD" id="cd09274">
    <property type="entry name" value="RNase_HI_RT_Ty3"/>
    <property type="match status" value="1"/>
</dbReference>
<dbReference type="EMBL" id="GEGO01004367">
    <property type="protein sequence ID" value="JAR91037.1"/>
    <property type="molecule type" value="Transcribed_RNA"/>
</dbReference>
<dbReference type="InterPro" id="IPR050951">
    <property type="entry name" value="Retrovirus_Pol_polyprotein"/>
</dbReference>
<feature type="compositionally biased region" description="Basic and acidic residues" evidence="8">
    <location>
        <begin position="8"/>
        <end position="19"/>
    </location>
</feature>
<dbReference type="EC" id="2.7.7.49" evidence="1"/>
<dbReference type="InterPro" id="IPR012337">
    <property type="entry name" value="RNaseH-like_sf"/>
</dbReference>
<keyword evidence="7" id="KW-0695">RNA-directed DNA polymerase</keyword>
<dbReference type="Gene3D" id="3.10.20.370">
    <property type="match status" value="1"/>
</dbReference>
<name>A0A147BJS0_IXORI</name>
<keyword evidence="5" id="KW-0255">Endonuclease</keyword>
<keyword evidence="6" id="KW-0378">Hydrolase</keyword>